<dbReference type="AlphaFoldDB" id="A0A0E9XBU0"/>
<evidence type="ECO:0000313" key="1">
    <source>
        <dbReference type="EMBL" id="JAH99280.1"/>
    </source>
</evidence>
<name>A0A0E9XBU0_ANGAN</name>
<protein>
    <submittedName>
        <fullName evidence="1">Uncharacterized protein</fullName>
    </submittedName>
</protein>
<sequence length="27" mass="3239">MHFSLLHKIVKMRSILMRPSHSQKMTT</sequence>
<accession>A0A0E9XBU0</accession>
<dbReference type="EMBL" id="GBXM01009297">
    <property type="protein sequence ID" value="JAH99280.1"/>
    <property type="molecule type" value="Transcribed_RNA"/>
</dbReference>
<proteinExistence type="predicted"/>
<organism evidence="1">
    <name type="scientific">Anguilla anguilla</name>
    <name type="common">European freshwater eel</name>
    <name type="synonym">Muraena anguilla</name>
    <dbReference type="NCBI Taxonomy" id="7936"/>
    <lineage>
        <taxon>Eukaryota</taxon>
        <taxon>Metazoa</taxon>
        <taxon>Chordata</taxon>
        <taxon>Craniata</taxon>
        <taxon>Vertebrata</taxon>
        <taxon>Euteleostomi</taxon>
        <taxon>Actinopterygii</taxon>
        <taxon>Neopterygii</taxon>
        <taxon>Teleostei</taxon>
        <taxon>Anguilliformes</taxon>
        <taxon>Anguillidae</taxon>
        <taxon>Anguilla</taxon>
    </lineage>
</organism>
<reference evidence="1" key="1">
    <citation type="submission" date="2014-11" db="EMBL/GenBank/DDBJ databases">
        <authorList>
            <person name="Amaro Gonzalez C."/>
        </authorList>
    </citation>
    <scope>NUCLEOTIDE SEQUENCE</scope>
</reference>
<reference evidence="1" key="2">
    <citation type="journal article" date="2015" name="Fish Shellfish Immunol.">
        <title>Early steps in the European eel (Anguilla anguilla)-Vibrio vulnificus interaction in the gills: Role of the RtxA13 toxin.</title>
        <authorList>
            <person name="Callol A."/>
            <person name="Pajuelo D."/>
            <person name="Ebbesson L."/>
            <person name="Teles M."/>
            <person name="MacKenzie S."/>
            <person name="Amaro C."/>
        </authorList>
    </citation>
    <scope>NUCLEOTIDE SEQUENCE</scope>
</reference>